<feature type="compositionally biased region" description="Acidic residues" evidence="1">
    <location>
        <begin position="37"/>
        <end position="51"/>
    </location>
</feature>
<protein>
    <submittedName>
        <fullName evidence="2">Putative sodium/hydrogen exchanger 6-like</fullName>
    </submittedName>
</protein>
<sequence length="81" mass="9099">MKPILTRKGADLREIWPGWCLPITEYLTVEDDQLEEDSDTDFILEEQEDSQQDPVSSPGPNVTVQEGNTSGEETTAEGDWD</sequence>
<comment type="caution">
    <text evidence="2">The sequence shown here is derived from an EMBL/GenBank/DDBJ whole genome shotgun (WGS) entry which is preliminary data.</text>
</comment>
<name>A0A2G8L3E6_STIJA</name>
<dbReference type="EMBL" id="MRZV01000234">
    <property type="protein sequence ID" value="PIK54789.1"/>
    <property type="molecule type" value="Genomic_DNA"/>
</dbReference>
<accession>A0A2G8L3E6</accession>
<feature type="region of interest" description="Disordered" evidence="1">
    <location>
        <begin position="37"/>
        <end position="81"/>
    </location>
</feature>
<gene>
    <name evidence="2" type="ORF">BSL78_08311</name>
</gene>
<dbReference type="AlphaFoldDB" id="A0A2G8L3E6"/>
<evidence type="ECO:0000313" key="2">
    <source>
        <dbReference type="EMBL" id="PIK54789.1"/>
    </source>
</evidence>
<dbReference type="Proteomes" id="UP000230750">
    <property type="component" value="Unassembled WGS sequence"/>
</dbReference>
<feature type="compositionally biased region" description="Polar residues" evidence="1">
    <location>
        <begin position="52"/>
        <end position="73"/>
    </location>
</feature>
<keyword evidence="3" id="KW-1185">Reference proteome</keyword>
<proteinExistence type="predicted"/>
<organism evidence="2 3">
    <name type="scientific">Stichopus japonicus</name>
    <name type="common">Sea cucumber</name>
    <dbReference type="NCBI Taxonomy" id="307972"/>
    <lineage>
        <taxon>Eukaryota</taxon>
        <taxon>Metazoa</taxon>
        <taxon>Echinodermata</taxon>
        <taxon>Eleutherozoa</taxon>
        <taxon>Echinozoa</taxon>
        <taxon>Holothuroidea</taxon>
        <taxon>Aspidochirotacea</taxon>
        <taxon>Aspidochirotida</taxon>
        <taxon>Stichopodidae</taxon>
        <taxon>Apostichopus</taxon>
    </lineage>
</organism>
<evidence type="ECO:0000313" key="3">
    <source>
        <dbReference type="Proteomes" id="UP000230750"/>
    </source>
</evidence>
<reference evidence="2 3" key="1">
    <citation type="journal article" date="2017" name="PLoS Biol.">
        <title>The sea cucumber genome provides insights into morphological evolution and visceral regeneration.</title>
        <authorList>
            <person name="Zhang X."/>
            <person name="Sun L."/>
            <person name="Yuan J."/>
            <person name="Sun Y."/>
            <person name="Gao Y."/>
            <person name="Zhang L."/>
            <person name="Li S."/>
            <person name="Dai H."/>
            <person name="Hamel J.F."/>
            <person name="Liu C."/>
            <person name="Yu Y."/>
            <person name="Liu S."/>
            <person name="Lin W."/>
            <person name="Guo K."/>
            <person name="Jin S."/>
            <person name="Xu P."/>
            <person name="Storey K.B."/>
            <person name="Huan P."/>
            <person name="Zhang T."/>
            <person name="Zhou Y."/>
            <person name="Zhang J."/>
            <person name="Lin C."/>
            <person name="Li X."/>
            <person name="Xing L."/>
            <person name="Huo D."/>
            <person name="Sun M."/>
            <person name="Wang L."/>
            <person name="Mercier A."/>
            <person name="Li F."/>
            <person name="Yang H."/>
            <person name="Xiang J."/>
        </authorList>
    </citation>
    <scope>NUCLEOTIDE SEQUENCE [LARGE SCALE GENOMIC DNA]</scope>
    <source>
        <strain evidence="2">Shaxun</strain>
        <tissue evidence="2">Muscle</tissue>
    </source>
</reference>
<evidence type="ECO:0000256" key="1">
    <source>
        <dbReference type="SAM" id="MobiDB-lite"/>
    </source>
</evidence>